<proteinExistence type="predicted"/>
<evidence type="ECO:0000313" key="2">
    <source>
        <dbReference type="Proteomes" id="UP000219453"/>
    </source>
</evidence>
<reference evidence="1 2" key="1">
    <citation type="submission" date="2017-09" db="EMBL/GenBank/DDBJ databases">
        <authorList>
            <person name="Ehlers B."/>
            <person name="Leendertz F.H."/>
        </authorList>
    </citation>
    <scope>NUCLEOTIDE SEQUENCE [LARGE SCALE GENOMIC DNA]</scope>
    <source>
        <strain evidence="1 2">DSM 27208</strain>
    </source>
</reference>
<sequence>MSEGVLYRCPGCEIPITDRSKLDKHGEDYKCPSCWHTVELSSLRSGTTPEADQDAE</sequence>
<gene>
    <name evidence="1" type="ORF">SAMN06269185_3323</name>
</gene>
<dbReference type="AlphaFoldDB" id="A0A285P988"/>
<protein>
    <submittedName>
        <fullName evidence="1">Uncharacterized protein</fullName>
    </submittedName>
</protein>
<evidence type="ECO:0000313" key="1">
    <source>
        <dbReference type="EMBL" id="SNZ18294.1"/>
    </source>
</evidence>
<dbReference type="Proteomes" id="UP000219453">
    <property type="component" value="Unassembled WGS sequence"/>
</dbReference>
<keyword evidence="2" id="KW-1185">Reference proteome</keyword>
<name>A0A285P988_NATPI</name>
<dbReference type="EMBL" id="OBEJ01000009">
    <property type="protein sequence ID" value="SNZ18294.1"/>
    <property type="molecule type" value="Genomic_DNA"/>
</dbReference>
<organism evidence="1 2">
    <name type="scientific">Natronoarchaeum philippinense</name>
    <dbReference type="NCBI Taxonomy" id="558529"/>
    <lineage>
        <taxon>Archaea</taxon>
        <taxon>Methanobacteriati</taxon>
        <taxon>Methanobacteriota</taxon>
        <taxon>Stenosarchaea group</taxon>
        <taxon>Halobacteria</taxon>
        <taxon>Halobacteriales</taxon>
        <taxon>Natronoarchaeaceae</taxon>
    </lineage>
</organism>
<accession>A0A285P988</accession>